<accession>A0A8H3V315</accession>
<sequence length="174" mass="19955">MSYPPIATPAPDVRWRTIRLRVPANYPPIESNADARLPLHFSGRDQIEALSPTGQDMAVIHSKIERDLEDLFRGKDVIVQTFGLYGARTQMIPNADENGTGLEGMGDTETGPYPEDARLMDVQRYGFDDRPLFYYVLFHDGYEARWNLVDKEIRTILMRRYGSKGLKPPSLRYF</sequence>
<protein>
    <submittedName>
        <fullName evidence="1">Uncharacterized protein</fullName>
    </submittedName>
</protein>
<proteinExistence type="predicted"/>
<dbReference type="Proteomes" id="UP000490939">
    <property type="component" value="Unassembled WGS sequence"/>
</dbReference>
<evidence type="ECO:0000313" key="3">
    <source>
        <dbReference type="Proteomes" id="UP000447873"/>
    </source>
</evidence>
<gene>
    <name evidence="1" type="ORF">EG327_006279</name>
    <name evidence="2" type="ORF">EG328_011755</name>
</gene>
<organism evidence="1 4">
    <name type="scientific">Venturia inaequalis</name>
    <name type="common">Apple scab fungus</name>
    <dbReference type="NCBI Taxonomy" id="5025"/>
    <lineage>
        <taxon>Eukaryota</taxon>
        <taxon>Fungi</taxon>
        <taxon>Dikarya</taxon>
        <taxon>Ascomycota</taxon>
        <taxon>Pezizomycotina</taxon>
        <taxon>Dothideomycetes</taxon>
        <taxon>Pleosporomycetidae</taxon>
        <taxon>Venturiales</taxon>
        <taxon>Venturiaceae</taxon>
        <taxon>Venturia</taxon>
    </lineage>
</organism>
<comment type="caution">
    <text evidence="1">The sequence shown here is derived from an EMBL/GenBank/DDBJ whole genome shotgun (WGS) entry which is preliminary data.</text>
</comment>
<dbReference type="EMBL" id="WNWR01000368">
    <property type="protein sequence ID" value="KAE9981211.1"/>
    <property type="molecule type" value="Genomic_DNA"/>
</dbReference>
<dbReference type="Proteomes" id="UP000447873">
    <property type="component" value="Unassembled WGS sequence"/>
</dbReference>
<keyword evidence="4" id="KW-1185">Reference proteome</keyword>
<evidence type="ECO:0000313" key="1">
    <source>
        <dbReference type="EMBL" id="KAE9981211.1"/>
    </source>
</evidence>
<name>A0A8H3V315_VENIN</name>
<evidence type="ECO:0000313" key="2">
    <source>
        <dbReference type="EMBL" id="KAE9981294.1"/>
    </source>
</evidence>
<evidence type="ECO:0000313" key="4">
    <source>
        <dbReference type="Proteomes" id="UP000490939"/>
    </source>
</evidence>
<dbReference type="EMBL" id="WNWS01000091">
    <property type="protein sequence ID" value="KAE9981294.1"/>
    <property type="molecule type" value="Genomic_DNA"/>
</dbReference>
<dbReference type="AlphaFoldDB" id="A0A8H3V315"/>
<reference evidence="1 4" key="1">
    <citation type="submission" date="2019-07" db="EMBL/GenBank/DDBJ databases">
        <title>Venturia inaequalis Genome Resource.</title>
        <authorList>
            <person name="Lichtner F.J."/>
        </authorList>
    </citation>
    <scope>NUCLEOTIDE SEQUENCE [LARGE SCALE GENOMIC DNA]</scope>
    <source>
        <strain evidence="2 3">120213</strain>
        <strain evidence="1 4">DMI_063113</strain>
    </source>
</reference>